<keyword evidence="3 10" id="KW-0813">Transport</keyword>
<dbReference type="GO" id="GO:0009279">
    <property type="term" value="C:cell outer membrane"/>
    <property type="evidence" value="ECO:0007669"/>
    <property type="project" value="UniProtKB-SubCell"/>
</dbReference>
<evidence type="ECO:0000256" key="7">
    <source>
        <dbReference type="ARBA" id="ARBA00023136"/>
    </source>
</evidence>
<keyword evidence="4 10" id="KW-1134">Transmembrane beta strand</keyword>
<dbReference type="AlphaFoldDB" id="A0A2S9GUM8"/>
<dbReference type="GO" id="GO:0015344">
    <property type="term" value="F:siderophore uptake transmembrane transporter activity"/>
    <property type="evidence" value="ECO:0007669"/>
    <property type="project" value="TreeGrafter"/>
</dbReference>
<evidence type="ECO:0000256" key="6">
    <source>
        <dbReference type="ARBA" id="ARBA00023077"/>
    </source>
</evidence>
<protein>
    <submittedName>
        <fullName evidence="15">TonB dependent receptor</fullName>
    </submittedName>
</protein>
<gene>
    <name evidence="15" type="ORF">S2091_3901</name>
</gene>
<name>A0A2S9GUM8_9BURK</name>
<evidence type="ECO:0000256" key="5">
    <source>
        <dbReference type="ARBA" id="ARBA00022692"/>
    </source>
</evidence>
<proteinExistence type="inferred from homology"/>
<feature type="domain" description="TonB-dependent receptor-like beta-barrel" evidence="13">
    <location>
        <begin position="181"/>
        <end position="691"/>
    </location>
</feature>
<sequence length="737" mass="80504">MKFPLKPFVIFLAAAPFSAIAQEVVLDAIVVTGQKIDVQSFSGTDVDAASLASQRPVSSDTASLLQDVPGISLYGAGGISSLPAIHGMADDRVRIQVDGMGLVSACPNHMNSPLSYIDPTNVDIIKVYTGITPVSAGGDSIGGTIQVNSAAPEFARSGEGTLLKGQLGAFYRSNGDGYGTNLSTTLANEYLNLTYNGSTAQSNNYRAAQDFKAAGPAAADRGWLAGNEVGSSAYKSENHELGLALRHENNLLEFKASMQDVPYELFPNQRMDMTENNNKQFSLRYTGQFQWGDLETRIYEQTTRHKMQFGEDKQLQYGTALGMPMESSGKNRGALIQGNILLSARDTIKLGSEIQNFRLNDWWPASMDTVGGMGPGTFQNINNGQRDRAAFFAEWDASWSPQWFSQLGLRSEMVKMNAGAIQGYNDRPMYADDAAAFNALDHQRTDHNLDLTALARYTASPTQTLELGYAQKTRSPNLYERYTWSAMTMAAVMNNFAGDGNGYVGNINLKPEVAHTVSATWDWHDADKEQWNLKVTPYYTYVTDYVDAQRCPLSFSSNCTVANQTATTGFVNLQYVNQTAQLYGMDVSSQMNLGEYAGYGSFVVNGVLNYTRGSNLTTGDNLYNIMPLNTKLAVVQSVGNWSNTAEWQLVAAKNRVSEVRNENQTGGYALFNLRSSYTWGNARFDIGIDNVFNRFYGLPLGGAYIGQGKTMSANGIPWGVPVPGMGRSISTAFNLKF</sequence>
<dbReference type="InterPro" id="IPR036942">
    <property type="entry name" value="Beta-barrel_TonB_sf"/>
</dbReference>
<evidence type="ECO:0000256" key="9">
    <source>
        <dbReference type="ARBA" id="ARBA00023237"/>
    </source>
</evidence>
<dbReference type="Pfam" id="PF00593">
    <property type="entry name" value="TonB_dep_Rec_b-barrel"/>
    <property type="match status" value="1"/>
</dbReference>
<dbReference type="PANTHER" id="PTHR30069">
    <property type="entry name" value="TONB-DEPENDENT OUTER MEMBRANE RECEPTOR"/>
    <property type="match status" value="1"/>
</dbReference>
<comment type="caution">
    <text evidence="15">The sequence shown here is derived from an EMBL/GenBank/DDBJ whole genome shotgun (WGS) entry which is preliminary data.</text>
</comment>
<evidence type="ECO:0000313" key="15">
    <source>
        <dbReference type="EMBL" id="PRC91356.1"/>
    </source>
</evidence>
<feature type="chain" id="PRO_5015680599" evidence="12">
    <location>
        <begin position="22"/>
        <end position="737"/>
    </location>
</feature>
<evidence type="ECO:0000256" key="11">
    <source>
        <dbReference type="RuleBase" id="RU003357"/>
    </source>
</evidence>
<dbReference type="GO" id="GO:0044718">
    <property type="term" value="P:siderophore transmembrane transport"/>
    <property type="evidence" value="ECO:0007669"/>
    <property type="project" value="TreeGrafter"/>
</dbReference>
<keyword evidence="9 10" id="KW-0998">Cell outer membrane</keyword>
<keyword evidence="12" id="KW-0732">Signal</keyword>
<dbReference type="Gene3D" id="2.40.170.20">
    <property type="entry name" value="TonB-dependent receptor, beta-barrel domain"/>
    <property type="match status" value="1"/>
</dbReference>
<evidence type="ECO:0000256" key="10">
    <source>
        <dbReference type="PROSITE-ProRule" id="PRU01360"/>
    </source>
</evidence>
<dbReference type="InterPro" id="IPR039426">
    <property type="entry name" value="TonB-dep_rcpt-like"/>
</dbReference>
<keyword evidence="16" id="KW-1185">Reference proteome</keyword>
<dbReference type="RefSeq" id="WP_105533645.1">
    <property type="nucleotide sequence ID" value="NZ_PUGF01000024.1"/>
</dbReference>
<accession>A0A2S9GUM8</accession>
<dbReference type="OrthoDB" id="5332150at2"/>
<evidence type="ECO:0000259" key="13">
    <source>
        <dbReference type="Pfam" id="PF00593"/>
    </source>
</evidence>
<feature type="signal peptide" evidence="12">
    <location>
        <begin position="1"/>
        <end position="21"/>
    </location>
</feature>
<evidence type="ECO:0000256" key="2">
    <source>
        <dbReference type="ARBA" id="ARBA00009810"/>
    </source>
</evidence>
<evidence type="ECO:0000256" key="1">
    <source>
        <dbReference type="ARBA" id="ARBA00004571"/>
    </source>
</evidence>
<comment type="subcellular location">
    <subcellularLocation>
        <location evidence="1 10">Cell outer membrane</location>
        <topology evidence="1 10">Multi-pass membrane protein</topology>
    </subcellularLocation>
</comment>
<organism evidence="15 16">
    <name type="scientific">Solimicrobium silvestre</name>
    <dbReference type="NCBI Taxonomy" id="2099400"/>
    <lineage>
        <taxon>Bacteria</taxon>
        <taxon>Pseudomonadati</taxon>
        <taxon>Pseudomonadota</taxon>
        <taxon>Betaproteobacteria</taxon>
        <taxon>Burkholderiales</taxon>
        <taxon>Oxalobacteraceae</taxon>
        <taxon>Solimicrobium</taxon>
    </lineage>
</organism>
<reference evidence="15 16" key="1">
    <citation type="submission" date="2018-02" db="EMBL/GenBank/DDBJ databases">
        <title>Solimicrobium silvestre gen. nov., sp. nov., isolated from alpine forest soil.</title>
        <authorList>
            <person name="Margesin R."/>
            <person name="Albuquerque L."/>
            <person name="Zhang D.-C."/>
            <person name="Froufe H.J.C."/>
            <person name="Severino R."/>
            <person name="Roxo I."/>
            <person name="Egas C."/>
            <person name="Da Costa M.S."/>
        </authorList>
    </citation>
    <scope>NUCLEOTIDE SEQUENCE [LARGE SCALE GENOMIC DNA]</scope>
    <source>
        <strain evidence="15 16">S20-91</strain>
    </source>
</reference>
<evidence type="ECO:0000256" key="4">
    <source>
        <dbReference type="ARBA" id="ARBA00022452"/>
    </source>
</evidence>
<feature type="domain" description="TonB-dependent receptor plug" evidence="14">
    <location>
        <begin position="45"/>
        <end position="144"/>
    </location>
</feature>
<evidence type="ECO:0000256" key="3">
    <source>
        <dbReference type="ARBA" id="ARBA00022448"/>
    </source>
</evidence>
<evidence type="ECO:0000256" key="8">
    <source>
        <dbReference type="ARBA" id="ARBA00023170"/>
    </source>
</evidence>
<dbReference type="PANTHER" id="PTHR30069:SF49">
    <property type="entry name" value="OUTER MEMBRANE PROTEIN C"/>
    <property type="match status" value="1"/>
</dbReference>
<evidence type="ECO:0000259" key="14">
    <source>
        <dbReference type="Pfam" id="PF07715"/>
    </source>
</evidence>
<dbReference type="InterPro" id="IPR000531">
    <property type="entry name" value="Beta-barrel_TonB"/>
</dbReference>
<dbReference type="EMBL" id="PUGF01000024">
    <property type="protein sequence ID" value="PRC91356.1"/>
    <property type="molecule type" value="Genomic_DNA"/>
</dbReference>
<dbReference type="SUPFAM" id="SSF56935">
    <property type="entry name" value="Porins"/>
    <property type="match status" value="1"/>
</dbReference>
<keyword evidence="6 11" id="KW-0798">TonB box</keyword>
<dbReference type="InterPro" id="IPR037066">
    <property type="entry name" value="Plug_dom_sf"/>
</dbReference>
<evidence type="ECO:0000256" key="12">
    <source>
        <dbReference type="SAM" id="SignalP"/>
    </source>
</evidence>
<keyword evidence="7 10" id="KW-0472">Membrane</keyword>
<evidence type="ECO:0000313" key="16">
    <source>
        <dbReference type="Proteomes" id="UP000237839"/>
    </source>
</evidence>
<dbReference type="Gene3D" id="2.170.130.10">
    <property type="entry name" value="TonB-dependent receptor, plug domain"/>
    <property type="match status" value="1"/>
</dbReference>
<dbReference type="Proteomes" id="UP000237839">
    <property type="component" value="Unassembled WGS sequence"/>
</dbReference>
<comment type="similarity">
    <text evidence="2 10 11">Belongs to the TonB-dependent receptor family.</text>
</comment>
<dbReference type="PROSITE" id="PS52016">
    <property type="entry name" value="TONB_DEPENDENT_REC_3"/>
    <property type="match status" value="1"/>
</dbReference>
<dbReference type="Pfam" id="PF07715">
    <property type="entry name" value="Plug"/>
    <property type="match status" value="1"/>
</dbReference>
<dbReference type="InterPro" id="IPR012910">
    <property type="entry name" value="Plug_dom"/>
</dbReference>
<keyword evidence="8 15" id="KW-0675">Receptor</keyword>
<keyword evidence="5 10" id="KW-0812">Transmembrane</keyword>